<organism evidence="1 2">
    <name type="scientific">Stephania cephalantha</name>
    <dbReference type="NCBI Taxonomy" id="152367"/>
    <lineage>
        <taxon>Eukaryota</taxon>
        <taxon>Viridiplantae</taxon>
        <taxon>Streptophyta</taxon>
        <taxon>Embryophyta</taxon>
        <taxon>Tracheophyta</taxon>
        <taxon>Spermatophyta</taxon>
        <taxon>Magnoliopsida</taxon>
        <taxon>Ranunculales</taxon>
        <taxon>Menispermaceae</taxon>
        <taxon>Menispermoideae</taxon>
        <taxon>Cissampelideae</taxon>
        <taxon>Stephania</taxon>
    </lineage>
</organism>
<proteinExistence type="predicted"/>
<evidence type="ECO:0000313" key="1">
    <source>
        <dbReference type="EMBL" id="KAK9105797.1"/>
    </source>
</evidence>
<comment type="caution">
    <text evidence="1">The sequence shown here is derived from an EMBL/GenBank/DDBJ whole genome shotgun (WGS) entry which is preliminary data.</text>
</comment>
<dbReference type="AlphaFoldDB" id="A0AAP0FBN6"/>
<name>A0AAP0FBN6_9MAGN</name>
<reference evidence="1 2" key="1">
    <citation type="submission" date="2024-01" db="EMBL/GenBank/DDBJ databases">
        <title>Genome assemblies of Stephania.</title>
        <authorList>
            <person name="Yang L."/>
        </authorList>
    </citation>
    <scope>NUCLEOTIDE SEQUENCE [LARGE SCALE GENOMIC DNA]</scope>
    <source>
        <strain evidence="1">JXDWG</strain>
        <tissue evidence="1">Leaf</tissue>
    </source>
</reference>
<protein>
    <submittedName>
        <fullName evidence="1">Uncharacterized protein</fullName>
    </submittedName>
</protein>
<sequence length="101" mass="10794">MGKESKHVDPWYADNVAAVGSLSSNCSPLPAVVCFNGTNGFVCEQSPGSKVKQVARAKLHANSASKWSKIALQSELYARDFVLGAAAPPQLPKQPEMYRGC</sequence>
<dbReference type="EMBL" id="JBBNAG010000009">
    <property type="protein sequence ID" value="KAK9105797.1"/>
    <property type="molecule type" value="Genomic_DNA"/>
</dbReference>
<evidence type="ECO:0000313" key="2">
    <source>
        <dbReference type="Proteomes" id="UP001419268"/>
    </source>
</evidence>
<accession>A0AAP0FBN6</accession>
<keyword evidence="2" id="KW-1185">Reference proteome</keyword>
<gene>
    <name evidence="1" type="ORF">Scep_022641</name>
</gene>
<dbReference type="Proteomes" id="UP001419268">
    <property type="component" value="Unassembled WGS sequence"/>
</dbReference>